<sequence>MKGWIQKETAAANTHSLWVKGWFEAFIKWVPCVIELGNAHDLKEGMVWIRFNPPEPKPGFKLQVPISKVMYEPRLYLHWAPLSCRPLMQDLLDTIITVERGMAT</sequence>
<reference evidence="1" key="1">
    <citation type="journal article" date="2015" name="Nature">
        <title>Complex archaea that bridge the gap between prokaryotes and eukaryotes.</title>
        <authorList>
            <person name="Spang A."/>
            <person name="Saw J.H."/>
            <person name="Jorgensen S.L."/>
            <person name="Zaremba-Niedzwiedzka K."/>
            <person name="Martijn J."/>
            <person name="Lind A.E."/>
            <person name="van Eijk R."/>
            <person name="Schleper C."/>
            <person name="Guy L."/>
            <person name="Ettema T.J."/>
        </authorList>
    </citation>
    <scope>NUCLEOTIDE SEQUENCE</scope>
</reference>
<name>A0A0F9QVG1_9ZZZZ</name>
<dbReference type="EMBL" id="LAZR01004374">
    <property type="protein sequence ID" value="KKN09203.1"/>
    <property type="molecule type" value="Genomic_DNA"/>
</dbReference>
<organism evidence="1">
    <name type="scientific">marine sediment metagenome</name>
    <dbReference type="NCBI Taxonomy" id="412755"/>
    <lineage>
        <taxon>unclassified sequences</taxon>
        <taxon>metagenomes</taxon>
        <taxon>ecological metagenomes</taxon>
    </lineage>
</organism>
<evidence type="ECO:0000313" key="1">
    <source>
        <dbReference type="EMBL" id="KKN09203.1"/>
    </source>
</evidence>
<gene>
    <name evidence="1" type="ORF">LCGC14_1048980</name>
</gene>
<dbReference type="AlphaFoldDB" id="A0A0F9QVG1"/>
<accession>A0A0F9QVG1</accession>
<comment type="caution">
    <text evidence="1">The sequence shown here is derived from an EMBL/GenBank/DDBJ whole genome shotgun (WGS) entry which is preliminary data.</text>
</comment>
<protein>
    <submittedName>
        <fullName evidence="1">Uncharacterized protein</fullName>
    </submittedName>
</protein>
<proteinExistence type="predicted"/>